<dbReference type="GO" id="GO:0044774">
    <property type="term" value="P:mitotic DNA integrity checkpoint signaling"/>
    <property type="evidence" value="ECO:0007669"/>
    <property type="project" value="TreeGrafter"/>
</dbReference>
<dbReference type="GO" id="GO:0035861">
    <property type="term" value="C:site of double-strand break"/>
    <property type="evidence" value="ECO:0007669"/>
    <property type="project" value="TreeGrafter"/>
</dbReference>
<protein>
    <submittedName>
        <fullName evidence="1">Histone-lysine N-methyltransferase SETMAR</fullName>
    </submittedName>
</protein>
<proteinExistence type="predicted"/>
<sequence>MCTALGTNAVSYDTVKVWYRSFKSKNNDIQEAEHSGQPTDFDEARLRDLAEEDQYATTRELAKELDVKAIYISRAMYRVTLTHKFNRWVPQELTRADKDRIAHNLLIRNHLAICNSNETF</sequence>
<dbReference type="GO" id="GO:0032259">
    <property type="term" value="P:methylation"/>
    <property type="evidence" value="ECO:0007669"/>
    <property type="project" value="UniProtKB-KW"/>
</dbReference>
<dbReference type="GO" id="GO:0031297">
    <property type="term" value="P:replication fork processing"/>
    <property type="evidence" value="ECO:0007669"/>
    <property type="project" value="TreeGrafter"/>
</dbReference>
<dbReference type="GO" id="GO:0003697">
    <property type="term" value="F:single-stranded DNA binding"/>
    <property type="evidence" value="ECO:0007669"/>
    <property type="project" value="TreeGrafter"/>
</dbReference>
<dbReference type="PANTHER" id="PTHR46060:SF2">
    <property type="entry name" value="HISTONE-LYSINE N-METHYLTRANSFERASE SETMAR"/>
    <property type="match status" value="1"/>
</dbReference>
<name>A0A087UAR1_STEMI</name>
<keyword evidence="1" id="KW-0808">Transferase</keyword>
<dbReference type="GO" id="GO:0005634">
    <property type="term" value="C:nucleus"/>
    <property type="evidence" value="ECO:0007669"/>
    <property type="project" value="TreeGrafter"/>
</dbReference>
<reference evidence="1 2" key="1">
    <citation type="submission" date="2013-11" db="EMBL/GenBank/DDBJ databases">
        <title>Genome sequencing of Stegodyphus mimosarum.</title>
        <authorList>
            <person name="Bechsgaard J."/>
        </authorList>
    </citation>
    <scope>NUCLEOTIDE SEQUENCE [LARGE SCALE GENOMIC DNA]</scope>
</reference>
<dbReference type="GO" id="GO:0003690">
    <property type="term" value="F:double-stranded DNA binding"/>
    <property type="evidence" value="ECO:0007669"/>
    <property type="project" value="TreeGrafter"/>
</dbReference>
<keyword evidence="1" id="KW-0489">Methyltransferase</keyword>
<keyword evidence="2" id="KW-1185">Reference proteome</keyword>
<dbReference type="Proteomes" id="UP000054359">
    <property type="component" value="Unassembled WGS sequence"/>
</dbReference>
<dbReference type="EMBL" id="KK119037">
    <property type="protein sequence ID" value="KFM74450.1"/>
    <property type="molecule type" value="Genomic_DNA"/>
</dbReference>
<gene>
    <name evidence="1" type="ORF">X975_06621</name>
</gene>
<dbReference type="GO" id="GO:0000793">
    <property type="term" value="C:condensed chromosome"/>
    <property type="evidence" value="ECO:0007669"/>
    <property type="project" value="TreeGrafter"/>
</dbReference>
<dbReference type="GO" id="GO:0000014">
    <property type="term" value="F:single-stranded DNA endodeoxyribonuclease activity"/>
    <property type="evidence" value="ECO:0007669"/>
    <property type="project" value="TreeGrafter"/>
</dbReference>
<evidence type="ECO:0000313" key="1">
    <source>
        <dbReference type="EMBL" id="KFM74450.1"/>
    </source>
</evidence>
<dbReference type="OrthoDB" id="8028980at2759"/>
<evidence type="ECO:0000313" key="2">
    <source>
        <dbReference type="Proteomes" id="UP000054359"/>
    </source>
</evidence>
<dbReference type="AlphaFoldDB" id="A0A087UAR1"/>
<dbReference type="GO" id="GO:0015074">
    <property type="term" value="P:DNA integration"/>
    <property type="evidence" value="ECO:0007669"/>
    <property type="project" value="TreeGrafter"/>
</dbReference>
<dbReference type="GO" id="GO:0046975">
    <property type="term" value="F:histone H3K36 methyltransferase activity"/>
    <property type="evidence" value="ECO:0007669"/>
    <property type="project" value="TreeGrafter"/>
</dbReference>
<dbReference type="GO" id="GO:0042800">
    <property type="term" value="F:histone H3K4 methyltransferase activity"/>
    <property type="evidence" value="ECO:0007669"/>
    <property type="project" value="TreeGrafter"/>
</dbReference>
<accession>A0A087UAR1</accession>
<dbReference type="GO" id="GO:0044547">
    <property type="term" value="F:DNA topoisomerase binding"/>
    <property type="evidence" value="ECO:0007669"/>
    <property type="project" value="TreeGrafter"/>
</dbReference>
<dbReference type="GO" id="GO:0000729">
    <property type="term" value="P:DNA double-strand break processing"/>
    <property type="evidence" value="ECO:0007669"/>
    <property type="project" value="TreeGrafter"/>
</dbReference>
<feature type="non-terminal residue" evidence="1">
    <location>
        <position position="120"/>
    </location>
</feature>
<dbReference type="STRING" id="407821.A0A087UAR1"/>
<dbReference type="GO" id="GO:0006303">
    <property type="term" value="P:double-strand break repair via nonhomologous end joining"/>
    <property type="evidence" value="ECO:0007669"/>
    <property type="project" value="TreeGrafter"/>
</dbReference>
<organism evidence="1 2">
    <name type="scientific">Stegodyphus mimosarum</name>
    <name type="common">African social velvet spider</name>
    <dbReference type="NCBI Taxonomy" id="407821"/>
    <lineage>
        <taxon>Eukaryota</taxon>
        <taxon>Metazoa</taxon>
        <taxon>Ecdysozoa</taxon>
        <taxon>Arthropoda</taxon>
        <taxon>Chelicerata</taxon>
        <taxon>Arachnida</taxon>
        <taxon>Araneae</taxon>
        <taxon>Araneomorphae</taxon>
        <taxon>Entelegynae</taxon>
        <taxon>Eresoidea</taxon>
        <taxon>Eresidae</taxon>
        <taxon>Stegodyphus</taxon>
    </lineage>
</organism>
<dbReference type="InterPro" id="IPR052709">
    <property type="entry name" value="Transposase-MT_Hybrid"/>
</dbReference>
<dbReference type="PANTHER" id="PTHR46060">
    <property type="entry name" value="MARINER MOS1 TRANSPOSASE-LIKE PROTEIN"/>
    <property type="match status" value="1"/>
</dbReference>